<dbReference type="EMBL" id="GU130133">
    <property type="protein sequence ID" value="ACZ13326.1"/>
    <property type="molecule type" value="mRNA"/>
</dbReference>
<accession>D1MBQ2</accession>
<feature type="region of interest" description="Disordered" evidence="1">
    <location>
        <begin position="150"/>
        <end position="200"/>
    </location>
</feature>
<dbReference type="AlphaFoldDB" id="D1MBQ2"/>
<evidence type="ECO:0000313" key="2">
    <source>
        <dbReference type="EMBL" id="ACZ13326.1"/>
    </source>
</evidence>
<name>D1MBQ2_BURXY</name>
<protein>
    <submittedName>
        <fullName evidence="2">Y43F8B.1b-like protein</fullName>
    </submittedName>
</protein>
<evidence type="ECO:0000256" key="1">
    <source>
        <dbReference type="SAM" id="MobiDB-lite"/>
    </source>
</evidence>
<organism evidence="2">
    <name type="scientific">Bursaphelenchus xylophilus</name>
    <name type="common">Pinewood nematode worm</name>
    <name type="synonym">Aphelenchoides xylophilus</name>
    <dbReference type="NCBI Taxonomy" id="6326"/>
    <lineage>
        <taxon>Eukaryota</taxon>
        <taxon>Metazoa</taxon>
        <taxon>Ecdysozoa</taxon>
        <taxon>Nematoda</taxon>
        <taxon>Chromadorea</taxon>
        <taxon>Rhabditida</taxon>
        <taxon>Tylenchina</taxon>
        <taxon>Tylenchomorpha</taxon>
        <taxon>Aphelenchoidea</taxon>
        <taxon>Aphelenchoididae</taxon>
        <taxon>Bursaphelenchus</taxon>
    </lineage>
</organism>
<reference evidence="2" key="1">
    <citation type="submission" date="2009-10" db="EMBL/GenBank/DDBJ databases">
        <authorList>
            <person name="Koh Y.H."/>
            <person name="Lee D.-W."/>
            <person name="Um Y."/>
            <person name="Lee Y."/>
            <person name="Kang J.S."/>
            <person name="Lee S.H."/>
            <person name="Choi J.Y."/>
            <person name="Je Y.H."/>
            <person name="Lim K.J."/>
        </authorList>
    </citation>
    <scope>NUCLEOTIDE SEQUENCE</scope>
</reference>
<feature type="region of interest" description="Disordered" evidence="1">
    <location>
        <begin position="225"/>
        <end position="248"/>
    </location>
</feature>
<feature type="region of interest" description="Disordered" evidence="1">
    <location>
        <begin position="115"/>
        <end position="136"/>
    </location>
</feature>
<proteinExistence type="evidence at transcript level"/>
<sequence>MAGQPPPEEEQPELGQAPKVQCLQDSAWVTQQRVLDEIPEIQPDRLQIEDFLHESEATNKVIVPNAVQYERAKWEFPEEEEKPLESVPKVKTQDWVAVNDVEKVILKTEYGRGRIQRSWPPPGYGEEEQTELQRANQIKAKEDGAWIQGQQNEEEQEEKIGNAPWSGLSAKTERVWPPPENEVAQTEWAGGPRLSVQWPPPEFEEKSQKNVEIIQTHYPVKAKNIQWPPVKPGQEAGELPEEVPATYA</sequence>